<accession>A0A8S1PJD1</accession>
<protein>
    <submittedName>
        <fullName evidence="1">Uncharacterized protein</fullName>
    </submittedName>
</protein>
<dbReference type="AlphaFoldDB" id="A0A8S1PJD1"/>
<dbReference type="Proteomes" id="UP000688137">
    <property type="component" value="Unassembled WGS sequence"/>
</dbReference>
<dbReference type="EMBL" id="CAJJDM010000121">
    <property type="protein sequence ID" value="CAD8102598.1"/>
    <property type="molecule type" value="Genomic_DNA"/>
</dbReference>
<comment type="caution">
    <text evidence="1">The sequence shown here is derived from an EMBL/GenBank/DDBJ whole genome shotgun (WGS) entry which is preliminary data.</text>
</comment>
<proteinExistence type="predicted"/>
<reference evidence="1" key="1">
    <citation type="submission" date="2021-01" db="EMBL/GenBank/DDBJ databases">
        <authorList>
            <consortium name="Genoscope - CEA"/>
            <person name="William W."/>
        </authorList>
    </citation>
    <scope>NUCLEOTIDE SEQUENCE</scope>
</reference>
<gene>
    <name evidence="1" type="ORF">PPRIM_AZ9-3.1.T1180190</name>
</gene>
<sequence length="260" mass="27857">MLNNGGIAGVAGSFIVDLLIDGPEELLINGQSTLLGCIPYVGIGFSAIKFISRVYVSDFLSESEKVYHCTLMAIKSGGTIGLGCLGYQGGAALGSLAGPAGIIFGGVIGGMIGGATGNLLGRAIDNSTQFSLQVDFSKENKSIVKNGYLINPGKRPHIRWAHVKDMVNSLILIGQTEKQLTCVIPNISRNLTAIDPDQDIGIELIQYKYLGPDDSSQKITFRLLATTHDNINDSEVLEKLQLKQIQIIDIAEFEVNLKCM</sequence>
<organism evidence="1 2">
    <name type="scientific">Paramecium primaurelia</name>
    <dbReference type="NCBI Taxonomy" id="5886"/>
    <lineage>
        <taxon>Eukaryota</taxon>
        <taxon>Sar</taxon>
        <taxon>Alveolata</taxon>
        <taxon>Ciliophora</taxon>
        <taxon>Intramacronucleata</taxon>
        <taxon>Oligohymenophorea</taxon>
        <taxon>Peniculida</taxon>
        <taxon>Parameciidae</taxon>
        <taxon>Paramecium</taxon>
    </lineage>
</organism>
<name>A0A8S1PJD1_PARPR</name>
<evidence type="ECO:0000313" key="1">
    <source>
        <dbReference type="EMBL" id="CAD8102598.1"/>
    </source>
</evidence>
<keyword evidence="2" id="KW-1185">Reference proteome</keyword>
<evidence type="ECO:0000313" key="2">
    <source>
        <dbReference type="Proteomes" id="UP000688137"/>
    </source>
</evidence>